<evidence type="ECO:0000313" key="9">
    <source>
        <dbReference type="Proteomes" id="UP000319143"/>
    </source>
</evidence>
<dbReference type="InterPro" id="IPR000933">
    <property type="entry name" value="Glyco_hydro_29"/>
</dbReference>
<dbReference type="GO" id="GO:0016139">
    <property type="term" value="P:glycoside catabolic process"/>
    <property type="evidence" value="ECO:0007669"/>
    <property type="project" value="TreeGrafter"/>
</dbReference>
<dbReference type="Proteomes" id="UP000319143">
    <property type="component" value="Unassembled WGS sequence"/>
</dbReference>
<evidence type="ECO:0000313" key="8">
    <source>
        <dbReference type="EMBL" id="TWU39603.1"/>
    </source>
</evidence>
<dbReference type="Pfam" id="PF01120">
    <property type="entry name" value="Alpha_L_fucos"/>
    <property type="match status" value="1"/>
</dbReference>
<evidence type="ECO:0000256" key="3">
    <source>
        <dbReference type="ARBA" id="ARBA00022729"/>
    </source>
</evidence>
<keyword evidence="9" id="KW-1185">Reference proteome</keyword>
<evidence type="ECO:0000256" key="1">
    <source>
        <dbReference type="ARBA" id="ARBA00007951"/>
    </source>
</evidence>
<comment type="caution">
    <text evidence="8">The sequence shown here is derived from an EMBL/GenBank/DDBJ whole genome shotgun (WGS) entry which is preliminary data.</text>
</comment>
<dbReference type="AlphaFoldDB" id="A0A5C6DQQ6"/>
<dbReference type="SUPFAM" id="SSF51445">
    <property type="entry name" value="(Trans)glycosidases"/>
    <property type="match status" value="1"/>
</dbReference>
<organism evidence="8 9">
    <name type="scientific">Novipirellula artificiosorum</name>
    <dbReference type="NCBI Taxonomy" id="2528016"/>
    <lineage>
        <taxon>Bacteria</taxon>
        <taxon>Pseudomonadati</taxon>
        <taxon>Planctomycetota</taxon>
        <taxon>Planctomycetia</taxon>
        <taxon>Pirellulales</taxon>
        <taxon>Pirellulaceae</taxon>
        <taxon>Novipirellula</taxon>
    </lineage>
</organism>
<evidence type="ECO:0000256" key="2">
    <source>
        <dbReference type="ARBA" id="ARBA00012662"/>
    </source>
</evidence>
<keyword evidence="4" id="KW-0378">Hydrolase</keyword>
<keyword evidence="3 6" id="KW-0732">Signal</keyword>
<accession>A0A5C6DQQ6</accession>
<comment type="similarity">
    <text evidence="1">Belongs to the glycosyl hydrolase 29 family.</text>
</comment>
<dbReference type="RefSeq" id="WP_231615602.1">
    <property type="nucleotide sequence ID" value="NZ_SJPV01000003.1"/>
</dbReference>
<protein>
    <recommendedName>
        <fullName evidence="2">alpha-L-fucosidase</fullName>
        <ecNumber evidence="2">3.2.1.51</ecNumber>
    </recommendedName>
</protein>
<evidence type="ECO:0000259" key="7">
    <source>
        <dbReference type="Pfam" id="PF01120"/>
    </source>
</evidence>
<evidence type="ECO:0000256" key="4">
    <source>
        <dbReference type="ARBA" id="ARBA00022801"/>
    </source>
</evidence>
<dbReference type="PANTHER" id="PTHR10030">
    <property type="entry name" value="ALPHA-L-FUCOSIDASE"/>
    <property type="match status" value="1"/>
</dbReference>
<evidence type="ECO:0000256" key="5">
    <source>
        <dbReference type="ARBA" id="ARBA00023295"/>
    </source>
</evidence>
<name>A0A5C6DQQ6_9BACT</name>
<evidence type="ECO:0000256" key="6">
    <source>
        <dbReference type="SAM" id="SignalP"/>
    </source>
</evidence>
<sequence precursor="true">MNHVMRFLIILFCSQGVQAAETNKQPARKAAPNTSFEYRFSDDLKQTADSEARLEKWFYDAKFGAFIHFGVYSTLEGEYQGRGTEHRYSEWIQISGQIPAEEYHQVAAKFNPSEFDADQWAKVFKDSGIRYVVITSKHHVEASRRLRVV</sequence>
<feature type="domain" description="Glycoside hydrolase family 29 N-terminal" evidence="7">
    <location>
        <begin position="50"/>
        <end position="139"/>
    </location>
</feature>
<feature type="signal peptide" evidence="6">
    <location>
        <begin position="1"/>
        <end position="19"/>
    </location>
</feature>
<dbReference type="InterPro" id="IPR057739">
    <property type="entry name" value="Glyco_hydro_29_N"/>
</dbReference>
<gene>
    <name evidence="8" type="ORF">Poly41_24580</name>
</gene>
<keyword evidence="5" id="KW-0326">Glycosidase</keyword>
<dbReference type="GO" id="GO:0005764">
    <property type="term" value="C:lysosome"/>
    <property type="evidence" value="ECO:0007669"/>
    <property type="project" value="TreeGrafter"/>
</dbReference>
<proteinExistence type="inferred from homology"/>
<feature type="chain" id="PRO_5023084155" description="alpha-L-fucosidase" evidence="6">
    <location>
        <begin position="20"/>
        <end position="149"/>
    </location>
</feature>
<dbReference type="Gene3D" id="3.20.20.80">
    <property type="entry name" value="Glycosidases"/>
    <property type="match status" value="1"/>
</dbReference>
<dbReference type="EMBL" id="SJPV01000003">
    <property type="protein sequence ID" value="TWU39603.1"/>
    <property type="molecule type" value="Genomic_DNA"/>
</dbReference>
<reference evidence="8 9" key="1">
    <citation type="submission" date="2019-02" db="EMBL/GenBank/DDBJ databases">
        <title>Deep-cultivation of Planctomycetes and their phenomic and genomic characterization uncovers novel biology.</title>
        <authorList>
            <person name="Wiegand S."/>
            <person name="Jogler M."/>
            <person name="Boedeker C."/>
            <person name="Pinto D."/>
            <person name="Vollmers J."/>
            <person name="Rivas-Marin E."/>
            <person name="Kohn T."/>
            <person name="Peeters S.H."/>
            <person name="Heuer A."/>
            <person name="Rast P."/>
            <person name="Oberbeckmann S."/>
            <person name="Bunk B."/>
            <person name="Jeske O."/>
            <person name="Meyerdierks A."/>
            <person name="Storesund J.E."/>
            <person name="Kallscheuer N."/>
            <person name="Luecker S."/>
            <person name="Lage O.M."/>
            <person name="Pohl T."/>
            <person name="Merkel B.J."/>
            <person name="Hornburger P."/>
            <person name="Mueller R.-W."/>
            <person name="Bruemmer F."/>
            <person name="Labrenz M."/>
            <person name="Spormann A.M."/>
            <person name="Op Den Camp H."/>
            <person name="Overmann J."/>
            <person name="Amann R."/>
            <person name="Jetten M.S.M."/>
            <person name="Mascher T."/>
            <person name="Medema M.H."/>
            <person name="Devos D.P."/>
            <person name="Kaster A.-K."/>
            <person name="Ovreas L."/>
            <person name="Rohde M."/>
            <person name="Galperin M.Y."/>
            <person name="Jogler C."/>
        </authorList>
    </citation>
    <scope>NUCLEOTIDE SEQUENCE [LARGE SCALE GENOMIC DNA]</scope>
    <source>
        <strain evidence="8 9">Poly41</strain>
    </source>
</reference>
<dbReference type="GO" id="GO:0004560">
    <property type="term" value="F:alpha-L-fucosidase activity"/>
    <property type="evidence" value="ECO:0007669"/>
    <property type="project" value="InterPro"/>
</dbReference>
<dbReference type="EC" id="3.2.1.51" evidence="2"/>
<dbReference type="InterPro" id="IPR017853">
    <property type="entry name" value="GH"/>
</dbReference>
<dbReference type="PANTHER" id="PTHR10030:SF37">
    <property type="entry name" value="ALPHA-L-FUCOSIDASE-RELATED"/>
    <property type="match status" value="1"/>
</dbReference>
<dbReference type="GO" id="GO:0006004">
    <property type="term" value="P:fucose metabolic process"/>
    <property type="evidence" value="ECO:0007669"/>
    <property type="project" value="TreeGrafter"/>
</dbReference>